<organism evidence="5 6">
    <name type="scientific">Podospora aff. communis PSN243</name>
    <dbReference type="NCBI Taxonomy" id="3040156"/>
    <lineage>
        <taxon>Eukaryota</taxon>
        <taxon>Fungi</taxon>
        <taxon>Dikarya</taxon>
        <taxon>Ascomycota</taxon>
        <taxon>Pezizomycotina</taxon>
        <taxon>Sordariomycetes</taxon>
        <taxon>Sordariomycetidae</taxon>
        <taxon>Sordariales</taxon>
        <taxon>Podosporaceae</taxon>
        <taxon>Podospora</taxon>
    </lineage>
</organism>
<keyword evidence="3 5" id="KW-0378">Hydrolase</keyword>
<evidence type="ECO:0000256" key="3">
    <source>
        <dbReference type="ARBA" id="ARBA00022801"/>
    </source>
</evidence>
<dbReference type="PANTHER" id="PTHR21661:SF35">
    <property type="entry name" value="EPOXIDE HYDROLASE"/>
    <property type="match status" value="1"/>
</dbReference>
<evidence type="ECO:0000256" key="2">
    <source>
        <dbReference type="ARBA" id="ARBA00022797"/>
    </source>
</evidence>
<comment type="caution">
    <text evidence="5">The sequence shown here is derived from an EMBL/GenBank/DDBJ whole genome shotgun (WGS) entry which is preliminary data.</text>
</comment>
<proteinExistence type="inferred from homology"/>
<keyword evidence="2" id="KW-0058">Aromatic hydrocarbons catabolism</keyword>
<dbReference type="PANTHER" id="PTHR21661">
    <property type="entry name" value="EPOXIDE HYDROLASE 1-RELATED"/>
    <property type="match status" value="1"/>
</dbReference>
<name>A0AAV9GXM7_9PEZI</name>
<gene>
    <name evidence="5" type="ORF">QBC34DRAFT_47004</name>
</gene>
<feature type="domain" description="Epoxide hydrolase N-terminal" evidence="4">
    <location>
        <begin position="5"/>
        <end position="108"/>
    </location>
</feature>
<evidence type="ECO:0000256" key="1">
    <source>
        <dbReference type="ARBA" id="ARBA00010088"/>
    </source>
</evidence>
<dbReference type="GO" id="GO:0097176">
    <property type="term" value="P:epoxide metabolic process"/>
    <property type="evidence" value="ECO:0007669"/>
    <property type="project" value="TreeGrafter"/>
</dbReference>
<dbReference type="EMBL" id="MU865926">
    <property type="protein sequence ID" value="KAK4451933.1"/>
    <property type="molecule type" value="Genomic_DNA"/>
</dbReference>
<dbReference type="InterPro" id="IPR010497">
    <property type="entry name" value="Epoxide_hydro_N"/>
</dbReference>
<dbReference type="GO" id="GO:0004301">
    <property type="term" value="F:epoxide hydrolase activity"/>
    <property type="evidence" value="ECO:0007669"/>
    <property type="project" value="TreeGrafter"/>
</dbReference>
<dbReference type="SUPFAM" id="SSF53474">
    <property type="entry name" value="alpha/beta-Hydrolases"/>
    <property type="match status" value="1"/>
</dbReference>
<comment type="similarity">
    <text evidence="1">Belongs to the peptidase S33 family.</text>
</comment>
<reference evidence="5" key="1">
    <citation type="journal article" date="2023" name="Mol. Phylogenet. Evol.">
        <title>Genome-scale phylogeny and comparative genomics of the fungal order Sordariales.</title>
        <authorList>
            <person name="Hensen N."/>
            <person name="Bonometti L."/>
            <person name="Westerberg I."/>
            <person name="Brannstrom I.O."/>
            <person name="Guillou S."/>
            <person name="Cros-Aarteil S."/>
            <person name="Calhoun S."/>
            <person name="Haridas S."/>
            <person name="Kuo A."/>
            <person name="Mondo S."/>
            <person name="Pangilinan J."/>
            <person name="Riley R."/>
            <person name="LaButti K."/>
            <person name="Andreopoulos B."/>
            <person name="Lipzen A."/>
            <person name="Chen C."/>
            <person name="Yan M."/>
            <person name="Daum C."/>
            <person name="Ng V."/>
            <person name="Clum A."/>
            <person name="Steindorff A."/>
            <person name="Ohm R.A."/>
            <person name="Martin F."/>
            <person name="Silar P."/>
            <person name="Natvig D.O."/>
            <person name="Lalanne C."/>
            <person name="Gautier V."/>
            <person name="Ament-Velasquez S.L."/>
            <person name="Kruys A."/>
            <person name="Hutchinson M.I."/>
            <person name="Powell A.J."/>
            <person name="Barry K."/>
            <person name="Miller A.N."/>
            <person name="Grigoriev I.V."/>
            <person name="Debuchy R."/>
            <person name="Gladieux P."/>
            <person name="Hiltunen Thoren M."/>
            <person name="Johannesson H."/>
        </authorList>
    </citation>
    <scope>NUCLEOTIDE SEQUENCE</scope>
    <source>
        <strain evidence="5">PSN243</strain>
    </source>
</reference>
<dbReference type="Gene3D" id="3.40.50.1820">
    <property type="entry name" value="alpha/beta hydrolase"/>
    <property type="match status" value="1"/>
</dbReference>
<evidence type="ECO:0000313" key="6">
    <source>
        <dbReference type="Proteomes" id="UP001321760"/>
    </source>
</evidence>
<dbReference type="Pfam" id="PF06441">
    <property type="entry name" value="EHN"/>
    <property type="match status" value="1"/>
</dbReference>
<reference evidence="5" key="2">
    <citation type="submission" date="2023-05" db="EMBL/GenBank/DDBJ databases">
        <authorList>
            <consortium name="Lawrence Berkeley National Laboratory"/>
            <person name="Steindorff A."/>
            <person name="Hensen N."/>
            <person name="Bonometti L."/>
            <person name="Westerberg I."/>
            <person name="Brannstrom I.O."/>
            <person name="Guillou S."/>
            <person name="Cros-Aarteil S."/>
            <person name="Calhoun S."/>
            <person name="Haridas S."/>
            <person name="Kuo A."/>
            <person name="Mondo S."/>
            <person name="Pangilinan J."/>
            <person name="Riley R."/>
            <person name="Labutti K."/>
            <person name="Andreopoulos B."/>
            <person name="Lipzen A."/>
            <person name="Chen C."/>
            <person name="Yanf M."/>
            <person name="Daum C."/>
            <person name="Ng V."/>
            <person name="Clum A."/>
            <person name="Ohm R."/>
            <person name="Martin F."/>
            <person name="Silar P."/>
            <person name="Natvig D."/>
            <person name="Lalanne C."/>
            <person name="Gautier V."/>
            <person name="Ament-Velasquez S.L."/>
            <person name="Kruys A."/>
            <person name="Hutchinson M.I."/>
            <person name="Powell A.J."/>
            <person name="Barry K."/>
            <person name="Miller A.N."/>
            <person name="Grigoriev I.V."/>
            <person name="Debuchy R."/>
            <person name="Gladieux P."/>
            <person name="Thoren M.H."/>
            <person name="Johannesson H."/>
        </authorList>
    </citation>
    <scope>NUCLEOTIDE SEQUENCE</scope>
    <source>
        <strain evidence="5">PSN243</strain>
    </source>
</reference>
<dbReference type="InterPro" id="IPR029058">
    <property type="entry name" value="AB_hydrolase_fold"/>
</dbReference>
<dbReference type="AlphaFoldDB" id="A0AAV9GXM7"/>
<keyword evidence="6" id="KW-1185">Reference proteome</keyword>
<evidence type="ECO:0000313" key="5">
    <source>
        <dbReference type="EMBL" id="KAK4451933.1"/>
    </source>
</evidence>
<protein>
    <submittedName>
        <fullName evidence="5">Epoxide hydrolase</fullName>
    </submittedName>
</protein>
<evidence type="ECO:0000259" key="4">
    <source>
        <dbReference type="Pfam" id="PF06441"/>
    </source>
</evidence>
<dbReference type="Proteomes" id="UP001321760">
    <property type="component" value="Unassembled WGS sequence"/>
</dbReference>
<sequence>MDASIQPFHISVDNSKLKALKVKLSHATFPDDVPMSNGWEFGPPLSDLKRLVSYWRGNFDWRAQEAGLNRLPQFTTPISVEGFGELNIHFIRKTSDRKGSIPLLFCHGCKSLG</sequence>
<accession>A0AAV9GXM7</accession>